<dbReference type="Proteomes" id="UP001303946">
    <property type="component" value="Chromosome"/>
</dbReference>
<evidence type="ECO:0000313" key="2">
    <source>
        <dbReference type="Proteomes" id="UP001303946"/>
    </source>
</evidence>
<protein>
    <submittedName>
        <fullName evidence="1">Uncharacterized protein</fullName>
    </submittedName>
</protein>
<dbReference type="InterPro" id="IPR006311">
    <property type="entry name" value="TAT_signal"/>
</dbReference>
<gene>
    <name evidence="1" type="ORF">RXV79_03005</name>
</gene>
<accession>A0ABZ0CVN6</accession>
<dbReference type="RefSeq" id="WP_316701992.1">
    <property type="nucleotide sequence ID" value="NZ_CP136336.1"/>
</dbReference>
<reference evidence="1 2" key="1">
    <citation type="submission" date="2023-10" db="EMBL/GenBank/DDBJ databases">
        <title>Bacteria for the degradation of biodegradable plastic PBAT(Polybutylene adipate terephthalate).</title>
        <authorList>
            <person name="Weon H.-Y."/>
            <person name="Yeon J."/>
        </authorList>
    </citation>
    <scope>NUCLEOTIDE SEQUENCE [LARGE SCALE GENOMIC DNA]</scope>
    <source>
        <strain evidence="1 2">SBD 7-3</strain>
    </source>
</reference>
<proteinExistence type="predicted"/>
<evidence type="ECO:0000313" key="1">
    <source>
        <dbReference type="EMBL" id="WOB09032.1"/>
    </source>
</evidence>
<name>A0ABZ0CVN6_9BURK</name>
<dbReference type="EMBL" id="CP136336">
    <property type="protein sequence ID" value="WOB09032.1"/>
    <property type="molecule type" value="Genomic_DNA"/>
</dbReference>
<keyword evidence="2" id="KW-1185">Reference proteome</keyword>
<sequence length="173" mass="17824">MMNRRDLLATGVAGSTALALGGGAALNPAQAQVVPPVSALDAASLAIVRVWVPVILGNSALPTDPTARTAAIDLCAQRAGEIVSNYPPLNQAGIVGLFNTLKGGPQIFNAAFPATWEAMPATLLAALLDGLRVSQVASQRSIFSAFMGLIPNAFYSNPINWPAIGYAGPPKFN</sequence>
<dbReference type="PROSITE" id="PS51318">
    <property type="entry name" value="TAT"/>
    <property type="match status" value="1"/>
</dbReference>
<organism evidence="1 2">
    <name type="scientific">Piscinibacter gummiphilus</name>
    <dbReference type="NCBI Taxonomy" id="946333"/>
    <lineage>
        <taxon>Bacteria</taxon>
        <taxon>Pseudomonadati</taxon>
        <taxon>Pseudomonadota</taxon>
        <taxon>Betaproteobacteria</taxon>
        <taxon>Burkholderiales</taxon>
        <taxon>Sphaerotilaceae</taxon>
        <taxon>Piscinibacter</taxon>
    </lineage>
</organism>